<dbReference type="EMBL" id="JAWQEG010002368">
    <property type="protein sequence ID" value="KAK3872478.1"/>
    <property type="molecule type" value="Genomic_DNA"/>
</dbReference>
<keyword evidence="2" id="KW-1185">Reference proteome</keyword>
<accession>A0AAE1FHR5</accession>
<dbReference type="Proteomes" id="UP001286313">
    <property type="component" value="Unassembled WGS sequence"/>
</dbReference>
<proteinExistence type="predicted"/>
<protein>
    <submittedName>
        <fullName evidence="1">Uncharacterized protein</fullName>
    </submittedName>
</protein>
<name>A0AAE1FHR5_PETCI</name>
<evidence type="ECO:0000313" key="1">
    <source>
        <dbReference type="EMBL" id="KAK3872478.1"/>
    </source>
</evidence>
<evidence type="ECO:0000313" key="2">
    <source>
        <dbReference type="Proteomes" id="UP001286313"/>
    </source>
</evidence>
<organism evidence="1 2">
    <name type="scientific">Petrolisthes cinctipes</name>
    <name type="common">Flat porcelain crab</name>
    <dbReference type="NCBI Taxonomy" id="88211"/>
    <lineage>
        <taxon>Eukaryota</taxon>
        <taxon>Metazoa</taxon>
        <taxon>Ecdysozoa</taxon>
        <taxon>Arthropoda</taxon>
        <taxon>Crustacea</taxon>
        <taxon>Multicrustacea</taxon>
        <taxon>Malacostraca</taxon>
        <taxon>Eumalacostraca</taxon>
        <taxon>Eucarida</taxon>
        <taxon>Decapoda</taxon>
        <taxon>Pleocyemata</taxon>
        <taxon>Anomura</taxon>
        <taxon>Galatheoidea</taxon>
        <taxon>Porcellanidae</taxon>
        <taxon>Petrolisthes</taxon>
    </lineage>
</organism>
<reference evidence="1" key="1">
    <citation type="submission" date="2023-10" db="EMBL/GenBank/DDBJ databases">
        <title>Genome assemblies of two species of porcelain crab, Petrolisthes cinctipes and Petrolisthes manimaculis (Anomura: Porcellanidae).</title>
        <authorList>
            <person name="Angst P."/>
        </authorList>
    </citation>
    <scope>NUCLEOTIDE SEQUENCE</scope>
    <source>
        <strain evidence="1">PB745_01</strain>
        <tissue evidence="1">Gill</tissue>
    </source>
</reference>
<gene>
    <name evidence="1" type="ORF">Pcinc_022451</name>
</gene>
<sequence>MYDMPPSPTIIDLPYLTSHPFTPLTTTLEFARYSLFKFCWHCGTELTTRQGTVPLFPLFQRHPHFTKDNTGEEKSTKEENMIRAAEVNRERFAINKSYSIEVSGKL</sequence>
<dbReference type="AlphaFoldDB" id="A0AAE1FHR5"/>
<comment type="caution">
    <text evidence="1">The sequence shown here is derived from an EMBL/GenBank/DDBJ whole genome shotgun (WGS) entry which is preliminary data.</text>
</comment>